<accession>A0A3S5B229</accession>
<dbReference type="EMBL" id="LR134493">
    <property type="protein sequence ID" value="VEI71113.1"/>
    <property type="molecule type" value="Genomic_DNA"/>
</dbReference>
<gene>
    <name evidence="1" type="ORF">NCTC10036_04232</name>
</gene>
<dbReference type="SUPFAM" id="SSF160631">
    <property type="entry name" value="SMI1/KNR4-like"/>
    <property type="match status" value="1"/>
</dbReference>
<proteinExistence type="predicted"/>
<evidence type="ECO:0000313" key="2">
    <source>
        <dbReference type="Proteomes" id="UP000281904"/>
    </source>
</evidence>
<dbReference type="RefSeq" id="WP_126532902.1">
    <property type="nucleotide sequence ID" value="NZ_JAQOZY010000001.1"/>
</dbReference>
<organism evidence="1 2">
    <name type="scientific">Serratia rubidaea</name>
    <name type="common">Serratia marinorubra</name>
    <dbReference type="NCBI Taxonomy" id="61652"/>
    <lineage>
        <taxon>Bacteria</taxon>
        <taxon>Pseudomonadati</taxon>
        <taxon>Pseudomonadota</taxon>
        <taxon>Gammaproteobacteria</taxon>
        <taxon>Enterobacterales</taxon>
        <taxon>Yersiniaceae</taxon>
        <taxon>Serratia</taxon>
    </lineage>
</organism>
<dbReference type="AlphaFoldDB" id="A0A3S5B229"/>
<protein>
    <recommendedName>
        <fullName evidence="3">SMI1 / KNR4 family</fullName>
    </recommendedName>
</protein>
<reference evidence="1 2" key="1">
    <citation type="submission" date="2018-12" db="EMBL/GenBank/DDBJ databases">
        <authorList>
            <consortium name="Pathogen Informatics"/>
        </authorList>
    </citation>
    <scope>NUCLEOTIDE SEQUENCE [LARGE SCALE GENOMIC DNA]</scope>
    <source>
        <strain evidence="1 2">NCTC10036</strain>
    </source>
</reference>
<dbReference type="Proteomes" id="UP000281904">
    <property type="component" value="Chromosome"/>
</dbReference>
<evidence type="ECO:0000313" key="1">
    <source>
        <dbReference type="EMBL" id="VEI71113.1"/>
    </source>
</evidence>
<evidence type="ECO:0008006" key="3">
    <source>
        <dbReference type="Google" id="ProtNLM"/>
    </source>
</evidence>
<name>A0A3S5B229_SERRU</name>
<sequence length="159" mass="18197">MKELPVILKEISSLATELGYPKNPGFNDAEPKHDFGRLIGYGPQDFWHQYMAFVRGIDGFSIDGYSVYGLKNYSDEHNELFEYNDELTIISQKAPSAYVDSYDNLIVIGHNGTDTFVYDIQSKKWDMRDRIAIDEAYESHDSFESFLSSVVNTIIENNS</sequence>
<dbReference type="NCBIfam" id="NF038335">
    <property type="entry name" value="YPO0640_fam"/>
    <property type="match status" value="1"/>
</dbReference>
<dbReference type="InterPro" id="IPR037883">
    <property type="entry name" value="Knr4/Smi1-like_sf"/>
</dbReference>